<protein>
    <submittedName>
        <fullName evidence="1">Uncharacterized protein</fullName>
    </submittedName>
</protein>
<gene>
    <name evidence="1" type="ORF">KGM_202987</name>
</gene>
<accession>A0A212EKG0</accession>
<name>A0A212EKG0_DANPL</name>
<evidence type="ECO:0000313" key="1">
    <source>
        <dbReference type="EMBL" id="OWR41973.1"/>
    </source>
</evidence>
<comment type="caution">
    <text evidence="1">The sequence shown here is derived from an EMBL/GenBank/DDBJ whole genome shotgun (WGS) entry which is preliminary data.</text>
</comment>
<sequence>MAEVEQPKDSATQCPGRLIIQYLQENKDGATANQILQHLQNDHGQQSSSELSKTVESILENGTALGFLERKGSRFMNWIAREMCCKRRRRSRCRRRRKRCSRRRRSRRRRRRCRC</sequence>
<dbReference type="InParanoid" id="A0A212EKG0"/>
<proteinExistence type="predicted"/>
<dbReference type="KEGG" id="dpl:KGM_202987"/>
<evidence type="ECO:0000313" key="2">
    <source>
        <dbReference type="Proteomes" id="UP000007151"/>
    </source>
</evidence>
<organism evidence="1 2">
    <name type="scientific">Danaus plexippus plexippus</name>
    <dbReference type="NCBI Taxonomy" id="278856"/>
    <lineage>
        <taxon>Eukaryota</taxon>
        <taxon>Metazoa</taxon>
        <taxon>Ecdysozoa</taxon>
        <taxon>Arthropoda</taxon>
        <taxon>Hexapoda</taxon>
        <taxon>Insecta</taxon>
        <taxon>Pterygota</taxon>
        <taxon>Neoptera</taxon>
        <taxon>Endopterygota</taxon>
        <taxon>Lepidoptera</taxon>
        <taxon>Glossata</taxon>
        <taxon>Ditrysia</taxon>
        <taxon>Papilionoidea</taxon>
        <taxon>Nymphalidae</taxon>
        <taxon>Danainae</taxon>
        <taxon>Danaini</taxon>
        <taxon>Danaina</taxon>
        <taxon>Danaus</taxon>
        <taxon>Danaus</taxon>
    </lineage>
</organism>
<reference evidence="1 2" key="1">
    <citation type="journal article" date="2011" name="Cell">
        <title>The monarch butterfly genome yields insights into long-distance migration.</title>
        <authorList>
            <person name="Zhan S."/>
            <person name="Merlin C."/>
            <person name="Boore J.L."/>
            <person name="Reppert S.M."/>
        </authorList>
    </citation>
    <scope>NUCLEOTIDE SEQUENCE [LARGE SCALE GENOMIC DNA]</scope>
    <source>
        <strain evidence="1">F-2</strain>
    </source>
</reference>
<dbReference type="AlphaFoldDB" id="A0A212EKG0"/>
<dbReference type="EMBL" id="AGBW02014274">
    <property type="protein sequence ID" value="OWR41973.1"/>
    <property type="molecule type" value="Genomic_DNA"/>
</dbReference>
<keyword evidence="2" id="KW-1185">Reference proteome</keyword>
<dbReference type="Proteomes" id="UP000007151">
    <property type="component" value="Unassembled WGS sequence"/>
</dbReference>